<dbReference type="InterPro" id="IPR006140">
    <property type="entry name" value="D-isomer_DH_NAD-bd"/>
</dbReference>
<evidence type="ECO:0000259" key="3">
    <source>
        <dbReference type="Pfam" id="PF02826"/>
    </source>
</evidence>
<evidence type="ECO:0000313" key="4">
    <source>
        <dbReference type="EMBL" id="ASJ70959.1"/>
    </source>
</evidence>
<dbReference type="SUPFAM" id="SSF51735">
    <property type="entry name" value="NAD(P)-binding Rossmann-fold domains"/>
    <property type="match status" value="1"/>
</dbReference>
<organism evidence="4 5">
    <name type="scientific">Granulosicoccus antarcticus IMCC3135</name>
    <dbReference type="NCBI Taxonomy" id="1192854"/>
    <lineage>
        <taxon>Bacteria</taxon>
        <taxon>Pseudomonadati</taxon>
        <taxon>Pseudomonadota</taxon>
        <taxon>Gammaproteobacteria</taxon>
        <taxon>Chromatiales</taxon>
        <taxon>Granulosicoccaceae</taxon>
        <taxon>Granulosicoccus</taxon>
    </lineage>
</organism>
<dbReference type="Gene3D" id="3.40.50.720">
    <property type="entry name" value="NAD(P)-binding Rossmann-like Domain"/>
    <property type="match status" value="2"/>
</dbReference>
<dbReference type="PANTHER" id="PTHR10996">
    <property type="entry name" value="2-HYDROXYACID DEHYDROGENASE-RELATED"/>
    <property type="match status" value="1"/>
</dbReference>
<evidence type="ECO:0000256" key="2">
    <source>
        <dbReference type="ARBA" id="ARBA00023027"/>
    </source>
</evidence>
<dbReference type="InterPro" id="IPR050223">
    <property type="entry name" value="D-isomer_2-hydroxyacid_DH"/>
</dbReference>
<dbReference type="EMBL" id="CP018632">
    <property type="protein sequence ID" value="ASJ70959.1"/>
    <property type="molecule type" value="Genomic_DNA"/>
</dbReference>
<keyword evidence="2" id="KW-0520">NAD</keyword>
<name>A0A2Z2NII1_9GAMM</name>
<dbReference type="RefSeq" id="WP_088916449.1">
    <property type="nucleotide sequence ID" value="NZ_CP018632.1"/>
</dbReference>
<dbReference type="Proteomes" id="UP000250079">
    <property type="component" value="Chromosome"/>
</dbReference>
<dbReference type="EC" id="1.1.1.81" evidence="4"/>
<gene>
    <name evidence="4" type="ORF">IMCC3135_04230</name>
</gene>
<sequence>MHTRPTLILDAHWRQISELFSPQELESLHQLFEVVWGKDTPIPAEILEEAWPRASVLIAASPRVDASSLARAPQLHTIIEVSGAFPDTVDYQACGERGVEVLSCAPGFQESVAEMALAMTLAGARGLINEHENFRTGTERWLNDNTDTDFTLFNSTVGFVGFGSIARATRKVMQPFNVNVMAHDPWLDKSIATTEAVELVEFDELLQRCRVVFITAAPTQSNYQMLDARAIALMQQASLLVVISRAHLIDFEAVVDAVASGHIRLAIDVFPDEPLANTHRLRALRNVILSPHRAAAVAGGRQLIGRMIINDLQNTLNNNPARQLQVAQLKHVAELASVGDAHKVALIAGERDTSSPVD</sequence>
<keyword evidence="5" id="KW-1185">Reference proteome</keyword>
<reference evidence="4 5" key="1">
    <citation type="submission" date="2016-12" db="EMBL/GenBank/DDBJ databases">
        <authorList>
            <person name="Song W.-J."/>
            <person name="Kurnit D.M."/>
        </authorList>
    </citation>
    <scope>NUCLEOTIDE SEQUENCE [LARGE SCALE GENOMIC DNA]</scope>
    <source>
        <strain evidence="4 5">IMCC3135</strain>
    </source>
</reference>
<dbReference type="KEGG" id="gai:IMCC3135_04230"/>
<dbReference type="GO" id="GO:0051287">
    <property type="term" value="F:NAD binding"/>
    <property type="evidence" value="ECO:0007669"/>
    <property type="project" value="InterPro"/>
</dbReference>
<evidence type="ECO:0000313" key="5">
    <source>
        <dbReference type="Proteomes" id="UP000250079"/>
    </source>
</evidence>
<dbReference type="InterPro" id="IPR036291">
    <property type="entry name" value="NAD(P)-bd_dom_sf"/>
</dbReference>
<dbReference type="PANTHER" id="PTHR10996:SF178">
    <property type="entry name" value="2-HYDROXYACID DEHYDROGENASE YGL185C-RELATED"/>
    <property type="match status" value="1"/>
</dbReference>
<feature type="domain" description="D-isomer specific 2-hydroxyacid dehydrogenase NAD-binding" evidence="3">
    <location>
        <begin position="117"/>
        <end position="294"/>
    </location>
</feature>
<keyword evidence="4" id="KW-0670">Pyruvate</keyword>
<accession>A0A2Z2NII1</accession>
<dbReference type="GO" id="GO:0005829">
    <property type="term" value="C:cytosol"/>
    <property type="evidence" value="ECO:0007669"/>
    <property type="project" value="TreeGrafter"/>
</dbReference>
<proteinExistence type="predicted"/>
<protein>
    <submittedName>
        <fullName evidence="4">Hydroxypyruvate reductase</fullName>
        <ecNumber evidence="4">1.1.1.81</ecNumber>
    </submittedName>
</protein>
<dbReference type="Pfam" id="PF02826">
    <property type="entry name" value="2-Hacid_dh_C"/>
    <property type="match status" value="1"/>
</dbReference>
<dbReference type="OrthoDB" id="9805416at2"/>
<dbReference type="GO" id="GO:0016618">
    <property type="term" value="F:hydroxypyruvate reductase [NAD(P)H] activity"/>
    <property type="evidence" value="ECO:0007669"/>
    <property type="project" value="UniProtKB-EC"/>
</dbReference>
<keyword evidence="1 4" id="KW-0560">Oxidoreductase</keyword>
<dbReference type="SUPFAM" id="SSF52283">
    <property type="entry name" value="Formate/glycerate dehydrogenase catalytic domain-like"/>
    <property type="match status" value="1"/>
</dbReference>
<evidence type="ECO:0000256" key="1">
    <source>
        <dbReference type="ARBA" id="ARBA00023002"/>
    </source>
</evidence>
<dbReference type="GO" id="GO:0030267">
    <property type="term" value="F:glyoxylate reductase (NADPH) activity"/>
    <property type="evidence" value="ECO:0007669"/>
    <property type="project" value="TreeGrafter"/>
</dbReference>
<dbReference type="AlphaFoldDB" id="A0A2Z2NII1"/>